<comment type="caution">
    <text evidence="2">The sequence shown here is derived from an EMBL/GenBank/DDBJ whole genome shotgun (WGS) entry which is preliminary data.</text>
</comment>
<keyword evidence="3" id="KW-1185">Reference proteome</keyword>
<feature type="transmembrane region" description="Helical" evidence="1">
    <location>
        <begin position="40"/>
        <end position="61"/>
    </location>
</feature>
<feature type="transmembrane region" description="Helical" evidence="1">
    <location>
        <begin position="194"/>
        <end position="217"/>
    </location>
</feature>
<proteinExistence type="predicted"/>
<feature type="transmembrane region" description="Helical" evidence="1">
    <location>
        <begin position="68"/>
        <end position="92"/>
    </location>
</feature>
<keyword evidence="1" id="KW-0472">Membrane</keyword>
<dbReference type="EMBL" id="AAWS01000040">
    <property type="protein sequence ID" value="EAY25949.1"/>
    <property type="molecule type" value="Genomic_DNA"/>
</dbReference>
<evidence type="ECO:0000313" key="3">
    <source>
        <dbReference type="Proteomes" id="UP000004095"/>
    </source>
</evidence>
<evidence type="ECO:0000313" key="2">
    <source>
        <dbReference type="EMBL" id="EAY25949.1"/>
    </source>
</evidence>
<feature type="transmembrane region" description="Helical" evidence="1">
    <location>
        <begin position="162"/>
        <end position="182"/>
    </location>
</feature>
<name>A1ZUD0_MICM2</name>
<keyword evidence="1" id="KW-0812">Transmembrane</keyword>
<dbReference type="AlphaFoldDB" id="A1ZUD0"/>
<organism evidence="2 3">
    <name type="scientific">Microscilla marina ATCC 23134</name>
    <dbReference type="NCBI Taxonomy" id="313606"/>
    <lineage>
        <taxon>Bacteria</taxon>
        <taxon>Pseudomonadati</taxon>
        <taxon>Bacteroidota</taxon>
        <taxon>Cytophagia</taxon>
        <taxon>Cytophagales</taxon>
        <taxon>Microscillaceae</taxon>
        <taxon>Microscilla</taxon>
    </lineage>
</organism>
<dbReference type="eggNOG" id="ENOG5030C5C">
    <property type="taxonomic scope" value="Bacteria"/>
</dbReference>
<gene>
    <name evidence="2" type="ORF">M23134_07094</name>
</gene>
<sequence length="233" mass="26250">MFGLLTLALLVAYLYGVQYGLKKMGLSTPQFIRRFAWMTLPLFGWFALSGSLSYLGFFANFSTIPPRFAIALVVPMLCIIAFMSSTTGRAIIAHLPSHWLVYAQVFRIPMELILWALFIEQVIPVQMTFEGFNYDVLTAVFALPIGYFCFTRSRLHKRWAIAWNVVGLGLVTTIVTIAILSAPTPFRVFHNAPANTFIACLPYIWLPGFVVPMAYLIHFASLRQLLSNEPGNQ</sequence>
<feature type="transmembrane region" description="Helical" evidence="1">
    <location>
        <begin position="132"/>
        <end position="150"/>
    </location>
</feature>
<protein>
    <submittedName>
        <fullName evidence="2">Membrane protein, putative</fullName>
    </submittedName>
</protein>
<reference evidence="2 3" key="1">
    <citation type="submission" date="2007-01" db="EMBL/GenBank/DDBJ databases">
        <authorList>
            <person name="Haygood M."/>
            <person name="Podell S."/>
            <person name="Anderson C."/>
            <person name="Hopkinson B."/>
            <person name="Roe K."/>
            <person name="Barbeau K."/>
            <person name="Gaasterland T."/>
            <person name="Ferriera S."/>
            <person name="Johnson J."/>
            <person name="Kravitz S."/>
            <person name="Beeson K."/>
            <person name="Sutton G."/>
            <person name="Rogers Y.-H."/>
            <person name="Friedman R."/>
            <person name="Frazier M."/>
            <person name="Venter J.C."/>
        </authorList>
    </citation>
    <scope>NUCLEOTIDE SEQUENCE [LARGE SCALE GENOMIC DNA]</scope>
    <source>
        <strain evidence="2 3">ATCC 23134</strain>
    </source>
</reference>
<dbReference type="Proteomes" id="UP000004095">
    <property type="component" value="Unassembled WGS sequence"/>
</dbReference>
<keyword evidence="1" id="KW-1133">Transmembrane helix</keyword>
<accession>A1ZUD0</accession>
<evidence type="ECO:0000256" key="1">
    <source>
        <dbReference type="SAM" id="Phobius"/>
    </source>
</evidence>